<name>A0A517SDE5_9PLAN</name>
<dbReference type="EMBL" id="CP036271">
    <property type="protein sequence ID" value="QDT54149.1"/>
    <property type="molecule type" value="Genomic_DNA"/>
</dbReference>
<accession>A0A517SDE5</accession>
<dbReference type="OrthoDB" id="253515at2"/>
<dbReference type="InterPro" id="IPR036291">
    <property type="entry name" value="NAD(P)-bd_dom_sf"/>
</dbReference>
<protein>
    <submittedName>
        <fullName evidence="2">Putative oxidoreductase YvaA</fullName>
        <ecNumber evidence="2">1.-.-.-</ecNumber>
    </submittedName>
</protein>
<dbReference type="InParanoid" id="A0A517SDE5"/>
<dbReference type="InterPro" id="IPR006311">
    <property type="entry name" value="TAT_signal"/>
</dbReference>
<reference evidence="2 3" key="1">
    <citation type="submission" date="2019-02" db="EMBL/GenBank/DDBJ databases">
        <title>Deep-cultivation of Planctomycetes and their phenomic and genomic characterization uncovers novel biology.</title>
        <authorList>
            <person name="Wiegand S."/>
            <person name="Jogler M."/>
            <person name="Boedeker C."/>
            <person name="Pinto D."/>
            <person name="Vollmers J."/>
            <person name="Rivas-Marin E."/>
            <person name="Kohn T."/>
            <person name="Peeters S.H."/>
            <person name="Heuer A."/>
            <person name="Rast P."/>
            <person name="Oberbeckmann S."/>
            <person name="Bunk B."/>
            <person name="Jeske O."/>
            <person name="Meyerdierks A."/>
            <person name="Storesund J.E."/>
            <person name="Kallscheuer N."/>
            <person name="Luecker S."/>
            <person name="Lage O.M."/>
            <person name="Pohl T."/>
            <person name="Merkel B.J."/>
            <person name="Hornburger P."/>
            <person name="Mueller R.-W."/>
            <person name="Bruemmer F."/>
            <person name="Labrenz M."/>
            <person name="Spormann A.M."/>
            <person name="Op den Camp H."/>
            <person name="Overmann J."/>
            <person name="Amann R."/>
            <person name="Jetten M.S.M."/>
            <person name="Mascher T."/>
            <person name="Medema M.H."/>
            <person name="Devos D.P."/>
            <person name="Kaster A.-K."/>
            <person name="Ovreas L."/>
            <person name="Rohde M."/>
            <person name="Galperin M.Y."/>
            <person name="Jogler C."/>
        </authorList>
    </citation>
    <scope>NUCLEOTIDE SEQUENCE [LARGE SCALE GENOMIC DNA]</scope>
    <source>
        <strain evidence="2 3">Pan44</strain>
    </source>
</reference>
<dbReference type="GO" id="GO:0016491">
    <property type="term" value="F:oxidoreductase activity"/>
    <property type="evidence" value="ECO:0007669"/>
    <property type="project" value="UniProtKB-KW"/>
</dbReference>
<dbReference type="PANTHER" id="PTHR43818:SF5">
    <property type="entry name" value="OXIDOREDUCTASE FAMILY PROTEIN"/>
    <property type="match status" value="1"/>
</dbReference>
<feature type="domain" description="Gfo/Idh/MocA-like oxidoreductase N-terminal" evidence="1">
    <location>
        <begin position="36"/>
        <end position="178"/>
    </location>
</feature>
<evidence type="ECO:0000313" key="2">
    <source>
        <dbReference type="EMBL" id="QDT54149.1"/>
    </source>
</evidence>
<sequence length="441" mass="48541">MSSRREFLQSTAALTAGVTALSSLPARAFAQGSDQIKVGLIGCGGRGTGAMGNAFNASSQIKLVSMGDMFEDAIDGSLKALQREAEKLFGAEGANKVDVPPDRRFVGFDAYQKVIDSGVDMVIMATPPGFRPMHFEAAVKAGKNCFIEKPVAVDAPGVQQVLAAAKLADEKGLKVGVGLQRRHQAQYIEYIDRIKSGEFGDVHAMRVYWNGGGVWDPRRTREECKTEMEYQLRNWYYYNWLCGDHIVEQHIHNLDVGCWIKGSYPVSANGMGGREVRTDKKYGEIFDHHACEFTFDDGSVMFSQCRHIKNCWNPVSEHAHCTKAIINLDNAPRNCSIQVGKEVTRYKGKGDLPYVNEHTALQNAIAKGEKYNEAHRGAMSTMVAILGRMCTYSGKVITWEEAMNSKIALRPSEYSLNGTPPSVPNDKGEYPIAVPGVTKTV</sequence>
<dbReference type="InterPro" id="IPR050463">
    <property type="entry name" value="Gfo/Idh/MocA_oxidrdct_glycsds"/>
</dbReference>
<dbReference type="Pfam" id="PF01408">
    <property type="entry name" value="GFO_IDH_MocA"/>
    <property type="match status" value="1"/>
</dbReference>
<keyword evidence="2" id="KW-0560">Oxidoreductase</keyword>
<dbReference type="AlphaFoldDB" id="A0A517SDE5"/>
<dbReference type="PROSITE" id="PS51318">
    <property type="entry name" value="TAT"/>
    <property type="match status" value="1"/>
</dbReference>
<dbReference type="Gene3D" id="3.30.360.10">
    <property type="entry name" value="Dihydrodipicolinate Reductase, domain 2"/>
    <property type="match status" value="1"/>
</dbReference>
<keyword evidence="3" id="KW-1185">Reference proteome</keyword>
<evidence type="ECO:0000313" key="3">
    <source>
        <dbReference type="Proteomes" id="UP000315700"/>
    </source>
</evidence>
<proteinExistence type="predicted"/>
<dbReference type="SUPFAM" id="SSF55347">
    <property type="entry name" value="Glyceraldehyde-3-phosphate dehydrogenase-like, C-terminal domain"/>
    <property type="match status" value="1"/>
</dbReference>
<evidence type="ECO:0000259" key="1">
    <source>
        <dbReference type="Pfam" id="PF01408"/>
    </source>
</evidence>
<dbReference type="RefSeq" id="WP_145029953.1">
    <property type="nucleotide sequence ID" value="NZ_CP036271.1"/>
</dbReference>
<dbReference type="PANTHER" id="PTHR43818">
    <property type="entry name" value="BCDNA.GH03377"/>
    <property type="match status" value="1"/>
</dbReference>
<organism evidence="2 3">
    <name type="scientific">Caulifigura coniformis</name>
    <dbReference type="NCBI Taxonomy" id="2527983"/>
    <lineage>
        <taxon>Bacteria</taxon>
        <taxon>Pseudomonadati</taxon>
        <taxon>Planctomycetota</taxon>
        <taxon>Planctomycetia</taxon>
        <taxon>Planctomycetales</taxon>
        <taxon>Planctomycetaceae</taxon>
        <taxon>Caulifigura</taxon>
    </lineage>
</organism>
<dbReference type="InterPro" id="IPR000683">
    <property type="entry name" value="Gfo/Idh/MocA-like_OxRdtase_N"/>
</dbReference>
<dbReference type="KEGG" id="ccos:Pan44_21760"/>
<dbReference type="SUPFAM" id="SSF51735">
    <property type="entry name" value="NAD(P)-binding Rossmann-fold domains"/>
    <property type="match status" value="1"/>
</dbReference>
<dbReference type="GO" id="GO:0000166">
    <property type="term" value="F:nucleotide binding"/>
    <property type="evidence" value="ECO:0007669"/>
    <property type="project" value="InterPro"/>
</dbReference>
<dbReference type="Proteomes" id="UP000315700">
    <property type="component" value="Chromosome"/>
</dbReference>
<gene>
    <name evidence="2" type="primary">yvaA</name>
    <name evidence="2" type="ORF">Pan44_21760</name>
</gene>
<dbReference type="EC" id="1.-.-.-" evidence="2"/>
<dbReference type="Gene3D" id="3.40.50.720">
    <property type="entry name" value="NAD(P)-binding Rossmann-like Domain"/>
    <property type="match status" value="1"/>
</dbReference>